<evidence type="ECO:0000259" key="2">
    <source>
        <dbReference type="PROSITE" id="PS50006"/>
    </source>
</evidence>
<evidence type="ECO:0000313" key="5">
    <source>
        <dbReference type="Proteomes" id="UP000053766"/>
    </source>
</evidence>
<feature type="domain" description="G-patch" evidence="3">
    <location>
        <begin position="462"/>
        <end position="492"/>
    </location>
</feature>
<evidence type="ECO:0000259" key="3">
    <source>
        <dbReference type="PROSITE" id="PS50174"/>
    </source>
</evidence>
<dbReference type="SUPFAM" id="SSF49879">
    <property type="entry name" value="SMAD/FHA domain"/>
    <property type="match status" value="1"/>
</dbReference>
<dbReference type="Pfam" id="PF17780">
    <property type="entry name" value="OCRE"/>
    <property type="match status" value="1"/>
</dbReference>
<reference evidence="4 5" key="1">
    <citation type="submission" date="2013-11" db="EMBL/GenBank/DDBJ databases">
        <title>Draft genome of the bovine lungworm Dictyocaulus viviparus.</title>
        <authorList>
            <person name="Mitreva M."/>
        </authorList>
    </citation>
    <scope>NUCLEOTIDE SEQUENCE [LARGE SCALE GENOMIC DNA]</scope>
    <source>
        <strain evidence="4 5">HannoverDv2000</strain>
    </source>
</reference>
<name>A0A0D8XDF0_DICVI</name>
<dbReference type="InterPro" id="IPR041591">
    <property type="entry name" value="OCRE"/>
</dbReference>
<evidence type="ECO:0000313" key="4">
    <source>
        <dbReference type="EMBL" id="KJH42660.1"/>
    </source>
</evidence>
<evidence type="ECO:0000256" key="1">
    <source>
        <dbReference type="SAM" id="MobiDB-lite"/>
    </source>
</evidence>
<dbReference type="PROSITE" id="PS50006">
    <property type="entry name" value="FHA_DOMAIN"/>
    <property type="match status" value="1"/>
</dbReference>
<reference evidence="5" key="2">
    <citation type="journal article" date="2016" name="Sci. Rep.">
        <title>Dictyocaulus viviparus genome, variome and transcriptome elucidate lungworm biology and support future intervention.</title>
        <authorList>
            <person name="McNulty S.N."/>
            <person name="Strube C."/>
            <person name="Rosa B.A."/>
            <person name="Martin J.C."/>
            <person name="Tyagi R."/>
            <person name="Choi Y.J."/>
            <person name="Wang Q."/>
            <person name="Hallsworth Pepin K."/>
            <person name="Zhang X."/>
            <person name="Ozersky P."/>
            <person name="Wilson R.K."/>
            <person name="Sternberg P.W."/>
            <person name="Gasser R.B."/>
            <person name="Mitreva M."/>
        </authorList>
    </citation>
    <scope>NUCLEOTIDE SEQUENCE [LARGE SCALE GENOMIC DNA]</scope>
    <source>
        <strain evidence="5">HannoverDv2000</strain>
    </source>
</reference>
<protein>
    <submittedName>
        <fullName evidence="4">G-patch domain protein</fullName>
    </submittedName>
</protein>
<proteinExistence type="predicted"/>
<dbReference type="Pfam" id="PF01585">
    <property type="entry name" value="G-patch"/>
    <property type="match status" value="1"/>
</dbReference>
<dbReference type="InterPro" id="IPR000467">
    <property type="entry name" value="G_patch_dom"/>
</dbReference>
<feature type="region of interest" description="Disordered" evidence="1">
    <location>
        <begin position="1"/>
        <end position="22"/>
    </location>
</feature>
<gene>
    <name evidence="4" type="ORF">DICVIV_11345</name>
</gene>
<dbReference type="Pfam" id="PF00498">
    <property type="entry name" value="FHA"/>
    <property type="match status" value="1"/>
</dbReference>
<accession>A0A0D8XDF0</accession>
<dbReference type="InterPro" id="IPR053027">
    <property type="entry name" value="AGGF1"/>
</dbReference>
<dbReference type="EMBL" id="KN716641">
    <property type="protein sequence ID" value="KJH42660.1"/>
    <property type="molecule type" value="Genomic_DNA"/>
</dbReference>
<dbReference type="OrthoDB" id="2538319at2759"/>
<dbReference type="PANTHER" id="PTHR23106">
    <property type="entry name" value="ANGIOGENIC FACTOR WITH G PATCH AND FHA DOMAINS 1"/>
    <property type="match status" value="1"/>
</dbReference>
<dbReference type="AlphaFoldDB" id="A0A0D8XDF0"/>
<sequence length="507" mass="57747">MMNKADWNMESEESKTDSEPSIADMIRDTANEVLRSRVPEGFQWIEAYGQYYSASCGFFYDPNTGLFYHSESETFYVFNEDIQQYEIYKCMKKTKWASRENKKKAKQLFPDFVDGFDQDTVDVCEIVFDIASKLCLENDGSDTVCSREKLSSYKPSEPEKYLQIDGDRSQVEYFDDITGQMTYRSLKVLEGKSSQESKNMKNKAACHHNTCESVISDSCCAVSRASIASDQSSEEEDERIQMREDEGFSYPPLLRIIDSKNRLHIITISGGCVGRQSDCDIVIEDLSVSRKIAEFIFVPEINSFVVNRLTNKGMVTLNDYELMVNDEREIVHGDLLRFGLECLRIHIHFGSNTCTGCEPGLLLTDIPTISQPMTFCCGETARRRNLKAIKAMYGINEYVENTRTQFFGEDRAAKRRRLFGSEMNYIDKRAVDPNDIHAGCLAKPVPGFVVTSRTDTEKPLDEANKGFRMLQNMGWKEGRGLGKEEQGCHEPVCYNITPLMTTILILS</sequence>
<organism evidence="4 5">
    <name type="scientific">Dictyocaulus viviparus</name>
    <name type="common">Bovine lungworm</name>
    <dbReference type="NCBI Taxonomy" id="29172"/>
    <lineage>
        <taxon>Eukaryota</taxon>
        <taxon>Metazoa</taxon>
        <taxon>Ecdysozoa</taxon>
        <taxon>Nematoda</taxon>
        <taxon>Chromadorea</taxon>
        <taxon>Rhabditida</taxon>
        <taxon>Rhabditina</taxon>
        <taxon>Rhabditomorpha</taxon>
        <taxon>Strongyloidea</taxon>
        <taxon>Metastrongylidae</taxon>
        <taxon>Dictyocaulus</taxon>
    </lineage>
</organism>
<feature type="domain" description="FHA" evidence="2">
    <location>
        <begin position="273"/>
        <end position="322"/>
    </location>
</feature>
<dbReference type="SMART" id="SM00443">
    <property type="entry name" value="G_patch"/>
    <property type="match status" value="1"/>
</dbReference>
<dbReference type="Gene3D" id="2.60.200.20">
    <property type="match status" value="1"/>
</dbReference>
<dbReference type="InterPro" id="IPR008984">
    <property type="entry name" value="SMAD_FHA_dom_sf"/>
</dbReference>
<dbReference type="STRING" id="29172.A0A0D8XDF0"/>
<dbReference type="Proteomes" id="UP000053766">
    <property type="component" value="Unassembled WGS sequence"/>
</dbReference>
<dbReference type="PROSITE" id="PS50174">
    <property type="entry name" value="G_PATCH"/>
    <property type="match status" value="1"/>
</dbReference>
<dbReference type="GO" id="GO:0003676">
    <property type="term" value="F:nucleic acid binding"/>
    <property type="evidence" value="ECO:0007669"/>
    <property type="project" value="InterPro"/>
</dbReference>
<dbReference type="PANTHER" id="PTHR23106:SF24">
    <property type="entry name" value="ANGIOGENIC FACTOR WITH G PATCH AND FHA DOMAINS 1"/>
    <property type="match status" value="1"/>
</dbReference>
<dbReference type="InterPro" id="IPR000253">
    <property type="entry name" value="FHA_dom"/>
</dbReference>
<keyword evidence="5" id="KW-1185">Reference proteome</keyword>
<dbReference type="CDD" id="cd16074">
    <property type="entry name" value="OCRE"/>
    <property type="match status" value="1"/>
</dbReference>